<name>A0A7Y7QXN2_9SPHN</name>
<dbReference type="EMBL" id="JABYQV010000017">
    <property type="protein sequence ID" value="NVP32630.1"/>
    <property type="molecule type" value="Genomic_DNA"/>
</dbReference>
<keyword evidence="1" id="KW-1133">Transmembrane helix</keyword>
<evidence type="ECO:0000313" key="3">
    <source>
        <dbReference type="EMBL" id="NVP32630.1"/>
    </source>
</evidence>
<feature type="transmembrane region" description="Helical" evidence="1">
    <location>
        <begin position="139"/>
        <end position="160"/>
    </location>
</feature>
<dbReference type="InterPro" id="IPR005625">
    <property type="entry name" value="PepSY-ass_TM"/>
</dbReference>
<feature type="transmembrane region" description="Helical" evidence="1">
    <location>
        <begin position="16"/>
        <end position="41"/>
    </location>
</feature>
<gene>
    <name evidence="2" type="ORF">HKX05_12780</name>
    <name evidence="3" type="ORF">HLV41_16455</name>
</gene>
<dbReference type="EMBL" id="JABEOV010000015">
    <property type="protein sequence ID" value="NNG54229.1"/>
    <property type="molecule type" value="Genomic_DNA"/>
</dbReference>
<proteinExistence type="predicted"/>
<accession>A0A7Y7QXN2</accession>
<evidence type="ECO:0000313" key="5">
    <source>
        <dbReference type="Proteomes" id="UP000557656"/>
    </source>
</evidence>
<keyword evidence="1" id="KW-0812">Transmembrane</keyword>
<evidence type="ECO:0000313" key="4">
    <source>
        <dbReference type="Proteomes" id="UP000531581"/>
    </source>
</evidence>
<sequence>MAGISHRNRGLRVHRWLGLAIGLFAIALALSGTILASAPLIERIASPARYRISGETRIAPGAYAEAAHRRLRPGERIAALSLEQGSSPVIVTLERSSDRARRLLFLDPATATVLASGWQDGGVIGAIRRLHDGLFLSGAGRWIVGTIGLGVLLASLTGLWTQATRKGPKRATNRRMHKGERATAWHRRVGLWSAVPVLVMTASGVALAFSGNPSGALPARPVARPALSLERVVTSGRAWSRGTLTAIDWPTERSPDWTLHFTGSDPAIVKVADDSASAVSAPGHAVPVMLSWVHRLHGGQAMPWVWRPLAALTGLLALWAAVTGLIGWAARPKLRRARRGAGRSRPGR</sequence>
<keyword evidence="1" id="KW-0472">Membrane</keyword>
<evidence type="ECO:0000256" key="1">
    <source>
        <dbReference type="SAM" id="Phobius"/>
    </source>
</evidence>
<dbReference type="AlphaFoldDB" id="A0A7Y7QXN2"/>
<protein>
    <submittedName>
        <fullName evidence="3">PepSY domain-containing protein</fullName>
    </submittedName>
</protein>
<feature type="transmembrane region" description="Helical" evidence="1">
    <location>
        <begin position="189"/>
        <end position="209"/>
    </location>
</feature>
<dbReference type="Proteomes" id="UP000557656">
    <property type="component" value="Unassembled WGS sequence"/>
</dbReference>
<dbReference type="PANTHER" id="PTHR34219">
    <property type="entry name" value="IRON-REGULATED INNER MEMBRANE PROTEIN-RELATED"/>
    <property type="match status" value="1"/>
</dbReference>
<dbReference type="GeneID" id="78487088"/>
<reference evidence="4 5" key="1">
    <citation type="submission" date="2020-05" db="EMBL/GenBank/DDBJ databases">
        <title>Draft Genome Sequences of Sphingomonas sp. Isolated from the International Space Station.</title>
        <authorList>
            <person name="Bijlani S."/>
            <person name="Singh N.K."/>
            <person name="Mason C.E."/>
            <person name="Wang C.C."/>
            <person name="Venkateswaran K."/>
        </authorList>
    </citation>
    <scope>NUCLEOTIDE SEQUENCE [LARGE SCALE GENOMIC DNA]</scope>
    <source>
        <strain evidence="2 5">IIF7SW-B5</strain>
        <strain evidence="3">ISS-IIF7SWP</strain>
    </source>
</reference>
<feature type="transmembrane region" description="Helical" evidence="1">
    <location>
        <begin position="309"/>
        <end position="330"/>
    </location>
</feature>
<evidence type="ECO:0000313" key="2">
    <source>
        <dbReference type="EMBL" id="NNG54229.1"/>
    </source>
</evidence>
<dbReference type="Pfam" id="PF03929">
    <property type="entry name" value="PepSY_TM"/>
    <property type="match status" value="1"/>
</dbReference>
<organism evidence="3 4">
    <name type="scientific">Sphingomonas sanguinis</name>
    <dbReference type="NCBI Taxonomy" id="33051"/>
    <lineage>
        <taxon>Bacteria</taxon>
        <taxon>Pseudomonadati</taxon>
        <taxon>Pseudomonadota</taxon>
        <taxon>Alphaproteobacteria</taxon>
        <taxon>Sphingomonadales</taxon>
        <taxon>Sphingomonadaceae</taxon>
        <taxon>Sphingomonas</taxon>
    </lineage>
</organism>
<dbReference type="RefSeq" id="WP_167348919.1">
    <property type="nucleotide sequence ID" value="NZ_JABEOV010000015.1"/>
</dbReference>
<dbReference type="Proteomes" id="UP000531581">
    <property type="component" value="Unassembled WGS sequence"/>
</dbReference>
<keyword evidence="5" id="KW-1185">Reference proteome</keyword>
<comment type="caution">
    <text evidence="3">The sequence shown here is derived from an EMBL/GenBank/DDBJ whole genome shotgun (WGS) entry which is preliminary data.</text>
</comment>